<reference evidence="3 4" key="1">
    <citation type="submission" date="2014-09" db="EMBL/GenBank/DDBJ databases">
        <title>Draft genome sequence of Streptomyces natalensis ATCC 27448, producer of the antifungal pimaricin.</title>
        <authorList>
            <person name="Mendes M.V."/>
            <person name="Beites T."/>
            <person name="Pires S."/>
            <person name="Santos C.L."/>
            <person name="Moradas-Ferreira P."/>
        </authorList>
    </citation>
    <scope>NUCLEOTIDE SEQUENCE [LARGE SCALE GENOMIC DNA]</scope>
    <source>
        <strain evidence="3 4">ATCC 27448</strain>
    </source>
</reference>
<dbReference type="RefSeq" id="WP_044363768.1">
    <property type="nucleotide sequence ID" value="NZ_JRKI01000008.1"/>
</dbReference>
<organism evidence="3 4">
    <name type="scientific">Streptomyces natalensis ATCC 27448</name>
    <dbReference type="NCBI Taxonomy" id="1240678"/>
    <lineage>
        <taxon>Bacteria</taxon>
        <taxon>Bacillati</taxon>
        <taxon>Actinomycetota</taxon>
        <taxon>Actinomycetes</taxon>
        <taxon>Kitasatosporales</taxon>
        <taxon>Streptomycetaceae</taxon>
        <taxon>Streptomyces</taxon>
    </lineage>
</organism>
<accession>A0A0D7CSY0</accession>
<keyword evidence="2" id="KW-0812">Transmembrane</keyword>
<comment type="caution">
    <text evidence="3">The sequence shown here is derived from an EMBL/GenBank/DDBJ whole genome shotgun (WGS) entry which is preliminary data.</text>
</comment>
<sequence>MTGPGDPPEGTPDGASGGGEDEYRSVVFDESFVRAARLQEFSADERLGDQHSPAVKPRHRWLLRAAGGSRQAILLVLLIVLAFGTAVYMGVRHPYKTPDTVPAQPLRSAAVPLAPSGEVPGATPEDLFVHSPAKDFRIGAAGIGLPTVARSEHFSDGQIVSALTLAKEYLVRSSLDPATLTGGSVRPVRLLLDTGQLDQFDRSMTHPDDNGRYAATGWLVRFDPRQIGLADRDVRVNGTLAATELSPDALDVTADYTFVYAVRPTDQALKNGPADHGVGKVTPGAASLFTVRREMRFRINRDDLTDHRLEVLQSNLQAGPLACSSQPADTLRPLLAGQRAGDGRPASTDPFARGRANPSLCGELAATAEPAPAHPIR</sequence>
<dbReference type="PATRIC" id="fig|1240678.4.peg.1430"/>
<gene>
    <name evidence="3" type="ORF">SNA_06815</name>
</gene>
<protein>
    <submittedName>
        <fullName evidence="3">Membrane protein</fullName>
    </submittedName>
</protein>
<evidence type="ECO:0000256" key="2">
    <source>
        <dbReference type="SAM" id="Phobius"/>
    </source>
</evidence>
<feature type="transmembrane region" description="Helical" evidence="2">
    <location>
        <begin position="72"/>
        <end position="91"/>
    </location>
</feature>
<name>A0A0D7CSY0_9ACTN</name>
<dbReference type="EMBL" id="JRKI01000008">
    <property type="protein sequence ID" value="KIZ18955.1"/>
    <property type="molecule type" value="Genomic_DNA"/>
</dbReference>
<feature type="compositionally biased region" description="Pro residues" evidence="1">
    <location>
        <begin position="1"/>
        <end position="10"/>
    </location>
</feature>
<keyword evidence="4" id="KW-1185">Reference proteome</keyword>
<proteinExistence type="predicted"/>
<keyword evidence="2" id="KW-0472">Membrane</keyword>
<dbReference type="Proteomes" id="UP000032458">
    <property type="component" value="Unassembled WGS sequence"/>
</dbReference>
<evidence type="ECO:0000313" key="4">
    <source>
        <dbReference type="Proteomes" id="UP000032458"/>
    </source>
</evidence>
<evidence type="ECO:0000256" key="1">
    <source>
        <dbReference type="SAM" id="MobiDB-lite"/>
    </source>
</evidence>
<feature type="region of interest" description="Disordered" evidence="1">
    <location>
        <begin position="1"/>
        <end position="22"/>
    </location>
</feature>
<feature type="region of interest" description="Disordered" evidence="1">
    <location>
        <begin position="336"/>
        <end position="357"/>
    </location>
</feature>
<dbReference type="AlphaFoldDB" id="A0A0D7CSY0"/>
<evidence type="ECO:0000313" key="3">
    <source>
        <dbReference type="EMBL" id="KIZ18955.1"/>
    </source>
</evidence>
<keyword evidence="2" id="KW-1133">Transmembrane helix</keyword>